<sequence>MRRRSFVSGLAVTTAATGVGLTAAGHGAAATGRQAEPTLPSAGFWREVPVPAGEPAALLHAIAAGPGPGLAWAVGEEARSGSTAGRPLARTWDGSAWQHTDVSHLAFSGSIRSVAAVPYLPSDPAVEVAAWAVAYDRAGGDHLLAWNGDTWREHDFPGRGEDGTELWAVAVAPDGTLRISGARAGASRVLASGDPAGTRWDWSPGLPTADGTSPSLWNVHVDADGATWVSGGLVVARYDRSWHVLPELFGLRLSVTDLLPVAPDDIWLTGHDHGAGGPPGKPPAVVLRHYDGTAWSDVAAPFTVGSLGAIAPDAAGQPAVIAGWDYRDPGSAHYLRWNGTAWTSERGPAGTDGVTPLMSALARIPGTAGFWSAGTTAQSPYPPAQARIERYG</sequence>
<dbReference type="Proteomes" id="UP001500443">
    <property type="component" value="Unassembled WGS sequence"/>
</dbReference>
<proteinExistence type="predicted"/>
<name>A0ABP5JNL0_9ACTN</name>
<accession>A0ABP5JNL0</accession>
<dbReference type="PROSITE" id="PS51318">
    <property type="entry name" value="TAT"/>
    <property type="match status" value="1"/>
</dbReference>
<protein>
    <recommendedName>
        <fullName evidence="3">DUF2510 domain-containing protein</fullName>
    </recommendedName>
</protein>
<dbReference type="EMBL" id="BAAAPF010000052">
    <property type="protein sequence ID" value="GAA2120461.1"/>
    <property type="molecule type" value="Genomic_DNA"/>
</dbReference>
<evidence type="ECO:0000313" key="1">
    <source>
        <dbReference type="EMBL" id="GAA2120461.1"/>
    </source>
</evidence>
<gene>
    <name evidence="1" type="ORF">GCM10009802_23180</name>
</gene>
<comment type="caution">
    <text evidence="1">The sequence shown here is derived from an EMBL/GenBank/DDBJ whole genome shotgun (WGS) entry which is preliminary data.</text>
</comment>
<dbReference type="RefSeq" id="WP_344289707.1">
    <property type="nucleotide sequence ID" value="NZ_BAAAPF010000052.1"/>
</dbReference>
<keyword evidence="2" id="KW-1185">Reference proteome</keyword>
<dbReference type="InterPro" id="IPR006311">
    <property type="entry name" value="TAT_signal"/>
</dbReference>
<evidence type="ECO:0008006" key="3">
    <source>
        <dbReference type="Google" id="ProtNLM"/>
    </source>
</evidence>
<organism evidence="1 2">
    <name type="scientific">Streptomyces synnematoformans</name>
    <dbReference type="NCBI Taxonomy" id="415721"/>
    <lineage>
        <taxon>Bacteria</taxon>
        <taxon>Bacillati</taxon>
        <taxon>Actinomycetota</taxon>
        <taxon>Actinomycetes</taxon>
        <taxon>Kitasatosporales</taxon>
        <taxon>Streptomycetaceae</taxon>
        <taxon>Streptomyces</taxon>
    </lineage>
</organism>
<reference evidence="2" key="1">
    <citation type="journal article" date="2019" name="Int. J. Syst. Evol. Microbiol.">
        <title>The Global Catalogue of Microorganisms (GCM) 10K type strain sequencing project: providing services to taxonomists for standard genome sequencing and annotation.</title>
        <authorList>
            <consortium name="The Broad Institute Genomics Platform"/>
            <consortium name="The Broad Institute Genome Sequencing Center for Infectious Disease"/>
            <person name="Wu L."/>
            <person name="Ma J."/>
        </authorList>
    </citation>
    <scope>NUCLEOTIDE SEQUENCE [LARGE SCALE GENOMIC DNA]</scope>
    <source>
        <strain evidence="2">JCM 15481</strain>
    </source>
</reference>
<evidence type="ECO:0000313" key="2">
    <source>
        <dbReference type="Proteomes" id="UP001500443"/>
    </source>
</evidence>